<dbReference type="Proteomes" id="UP001596157">
    <property type="component" value="Unassembled WGS sequence"/>
</dbReference>
<sequence>MSTLLSDLPEGPRLPRAVQTALFMRARHRFAPRWRAKYGPVFTMRLALGRTVVVVTRPEDIRAVFAGPPEVFHAGEGNSILAPVMGRDSVLILDEDAHLRSRKRLMPAFNGAALRGYADMMRELAAKAADSLPTGTPLPIHAPMNAVTLEIILRVVFGMADGERLTALRPRINKVVDVGPVQIFGWTYPQLQRFPPWKTMRRHLAAADDLLNAEIAERRGQDLTGRDDVLSRLLAADPDTPASQLRDDMMTLLLAGHETTATALAWSFHELARDPDAQARARQAADSGDDEYLQAVAKEAMRLRPVIYSVARRLTEPTEVAGRLLPAGTIVTPSIGLSHADPDNFAGPAEFRPERFLGASPEAGTWIPFGGGVRRCIGAGFALQESAAVLREVLTRHTIAPGGPREDARSRNITLVPERGARVVLTPR</sequence>
<dbReference type="InterPro" id="IPR001128">
    <property type="entry name" value="Cyt_P450"/>
</dbReference>
<dbReference type="InterPro" id="IPR036396">
    <property type="entry name" value="Cyt_P450_sf"/>
</dbReference>
<dbReference type="PROSITE" id="PS00086">
    <property type="entry name" value="CYTOCHROME_P450"/>
    <property type="match status" value="1"/>
</dbReference>
<dbReference type="CDD" id="cd11053">
    <property type="entry name" value="CYP110-like"/>
    <property type="match status" value="1"/>
</dbReference>
<comment type="cofactor">
    <cofactor evidence="1">
        <name>heme</name>
        <dbReference type="ChEBI" id="CHEBI:30413"/>
    </cofactor>
</comment>
<keyword evidence="3" id="KW-0560">Oxidoreductase</keyword>
<reference evidence="5" key="1">
    <citation type="journal article" date="2019" name="Int. J. Syst. Evol. Microbiol.">
        <title>The Global Catalogue of Microorganisms (GCM) 10K type strain sequencing project: providing services to taxonomists for standard genome sequencing and annotation.</title>
        <authorList>
            <consortium name="The Broad Institute Genomics Platform"/>
            <consortium name="The Broad Institute Genome Sequencing Center for Infectious Disease"/>
            <person name="Wu L."/>
            <person name="Ma J."/>
        </authorList>
    </citation>
    <scope>NUCLEOTIDE SEQUENCE [LARGE SCALE GENOMIC DNA]</scope>
    <source>
        <strain evidence="5">CCUG 59778</strain>
    </source>
</reference>
<dbReference type="RefSeq" id="WP_378249022.1">
    <property type="nucleotide sequence ID" value="NZ_JBHSKF010000010.1"/>
</dbReference>
<dbReference type="Gene3D" id="1.10.630.10">
    <property type="entry name" value="Cytochrome P450"/>
    <property type="match status" value="1"/>
</dbReference>
<name>A0ABW0ES09_9PSEU</name>
<dbReference type="PRINTS" id="PR00385">
    <property type="entry name" value="P450"/>
</dbReference>
<evidence type="ECO:0000256" key="3">
    <source>
        <dbReference type="RuleBase" id="RU000461"/>
    </source>
</evidence>
<organism evidence="4 5">
    <name type="scientific">Actinokineospora guangxiensis</name>
    <dbReference type="NCBI Taxonomy" id="1490288"/>
    <lineage>
        <taxon>Bacteria</taxon>
        <taxon>Bacillati</taxon>
        <taxon>Actinomycetota</taxon>
        <taxon>Actinomycetes</taxon>
        <taxon>Pseudonocardiales</taxon>
        <taxon>Pseudonocardiaceae</taxon>
        <taxon>Actinokineospora</taxon>
    </lineage>
</organism>
<dbReference type="InterPro" id="IPR017972">
    <property type="entry name" value="Cyt_P450_CS"/>
</dbReference>
<dbReference type="Pfam" id="PF00067">
    <property type="entry name" value="p450"/>
    <property type="match status" value="1"/>
</dbReference>
<dbReference type="PANTHER" id="PTHR24305:SF166">
    <property type="entry name" value="CYTOCHROME P450 12A4, MITOCHONDRIAL-RELATED"/>
    <property type="match status" value="1"/>
</dbReference>
<dbReference type="SUPFAM" id="SSF48264">
    <property type="entry name" value="Cytochrome P450"/>
    <property type="match status" value="1"/>
</dbReference>
<accession>A0ABW0ES09</accession>
<comment type="similarity">
    <text evidence="2 3">Belongs to the cytochrome P450 family.</text>
</comment>
<comment type="caution">
    <text evidence="4">The sequence shown here is derived from an EMBL/GenBank/DDBJ whole genome shotgun (WGS) entry which is preliminary data.</text>
</comment>
<dbReference type="InterPro" id="IPR002401">
    <property type="entry name" value="Cyt_P450_E_grp-I"/>
</dbReference>
<keyword evidence="5" id="KW-1185">Reference proteome</keyword>
<evidence type="ECO:0000256" key="2">
    <source>
        <dbReference type="ARBA" id="ARBA00010617"/>
    </source>
</evidence>
<dbReference type="PRINTS" id="PR00463">
    <property type="entry name" value="EP450I"/>
</dbReference>
<evidence type="ECO:0000313" key="4">
    <source>
        <dbReference type="EMBL" id="MFC5289173.1"/>
    </source>
</evidence>
<evidence type="ECO:0000313" key="5">
    <source>
        <dbReference type="Proteomes" id="UP001596157"/>
    </source>
</evidence>
<keyword evidence="3" id="KW-0479">Metal-binding</keyword>
<proteinExistence type="inferred from homology"/>
<evidence type="ECO:0000256" key="1">
    <source>
        <dbReference type="ARBA" id="ARBA00001971"/>
    </source>
</evidence>
<gene>
    <name evidence="4" type="ORF">ACFPM7_19150</name>
</gene>
<protein>
    <submittedName>
        <fullName evidence="4">Cytochrome P450</fullName>
    </submittedName>
</protein>
<keyword evidence="3" id="KW-0349">Heme</keyword>
<keyword evidence="3" id="KW-0408">Iron</keyword>
<keyword evidence="3" id="KW-0503">Monooxygenase</keyword>
<dbReference type="EMBL" id="JBHSKF010000010">
    <property type="protein sequence ID" value="MFC5289173.1"/>
    <property type="molecule type" value="Genomic_DNA"/>
</dbReference>
<dbReference type="PANTHER" id="PTHR24305">
    <property type="entry name" value="CYTOCHROME P450"/>
    <property type="match status" value="1"/>
</dbReference>
<dbReference type="InterPro" id="IPR050121">
    <property type="entry name" value="Cytochrome_P450_monoxygenase"/>
</dbReference>